<dbReference type="EMBL" id="FOCP01000045">
    <property type="protein sequence ID" value="SEN73628.1"/>
    <property type="molecule type" value="Genomic_DNA"/>
</dbReference>
<dbReference type="Gene3D" id="3.20.20.70">
    <property type="entry name" value="Aldolase class I"/>
    <property type="match status" value="1"/>
</dbReference>
<dbReference type="GO" id="GO:0005737">
    <property type="term" value="C:cytoplasm"/>
    <property type="evidence" value="ECO:0007669"/>
    <property type="project" value="UniProtKB-SubCell"/>
</dbReference>
<dbReference type="GO" id="GO:0006098">
    <property type="term" value="P:pentose-phosphate shunt"/>
    <property type="evidence" value="ECO:0007669"/>
    <property type="project" value="UniProtKB-UniRule"/>
</dbReference>
<dbReference type="PIRSF" id="PIRSF036915">
    <property type="entry name" value="Trnald_Bac_Plnt"/>
    <property type="match status" value="1"/>
</dbReference>
<dbReference type="EC" id="2.2.1.2" evidence="5 11"/>
<comment type="catalytic activity">
    <reaction evidence="10 11">
        <text>D-sedoheptulose 7-phosphate + D-glyceraldehyde 3-phosphate = D-erythrose 4-phosphate + beta-D-fructose 6-phosphate</text>
        <dbReference type="Rhea" id="RHEA:17053"/>
        <dbReference type="ChEBI" id="CHEBI:16897"/>
        <dbReference type="ChEBI" id="CHEBI:57483"/>
        <dbReference type="ChEBI" id="CHEBI:57634"/>
        <dbReference type="ChEBI" id="CHEBI:59776"/>
        <dbReference type="EC" id="2.2.1.2"/>
    </reaction>
</comment>
<dbReference type="RefSeq" id="WP_090634895.1">
    <property type="nucleotide sequence ID" value="NZ_FOCP01000045.1"/>
</dbReference>
<dbReference type="InterPro" id="IPR018225">
    <property type="entry name" value="Transaldolase_AS"/>
</dbReference>
<dbReference type="UniPathway" id="UPA00115">
    <property type="reaction ID" value="UER00414"/>
</dbReference>
<evidence type="ECO:0000256" key="10">
    <source>
        <dbReference type="ARBA" id="ARBA00048810"/>
    </source>
</evidence>
<feature type="active site" description="Schiff-base intermediate with substrate" evidence="11">
    <location>
        <position position="142"/>
    </location>
</feature>
<dbReference type="PANTHER" id="PTHR10683:SF31">
    <property type="entry name" value="TRANSALDOLASE"/>
    <property type="match status" value="1"/>
</dbReference>
<protein>
    <recommendedName>
        <fullName evidence="5 11">Transaldolase</fullName>
        <ecNumber evidence="5 11">2.2.1.2</ecNumber>
    </recommendedName>
</protein>
<dbReference type="InterPro" id="IPR001585">
    <property type="entry name" value="TAL/FSA"/>
</dbReference>
<evidence type="ECO:0000256" key="5">
    <source>
        <dbReference type="ARBA" id="ARBA00013151"/>
    </source>
</evidence>
<sequence length="374" mass="41925">MKTTSPLQKLKTLGQSVWLDYIQRGILDNGEVARMIISDGLAGITSNPAIFEKAIIEHDDYDQAVTLLARNGTSASEIYEILAIEDVQRAADLFRPVYEESNGQDGFVSLEVSPYLAYNTESTVAEAKRLWIKLDRPNVMIKVPATRDGLPAITQLITAGINVNVTLLFGITRYQEVANAFIGGLQKRASQHKPIEHIASVASFFLSRIDTLVDKQLDKLAENESVNITHPLRGQAAVASARLAYQHYRKWTDSEYWQELARKGARPQRLLWASTSAKDPAYSDIKYIEPLIGRETVNTMTLQTLSAYRDHGQPAERIEQELDMAAVIPRQLGELGIDLEVVSKQLEEEGVQEFIDPYHTLLENLEQKRFSLIG</sequence>
<keyword evidence="7 11" id="KW-0808">Transferase</keyword>
<dbReference type="AlphaFoldDB" id="A0A1H8J0X7"/>
<gene>
    <name evidence="11" type="primary">tal</name>
    <name evidence="12" type="ORF">SAMN05216325_1456</name>
</gene>
<comment type="similarity">
    <text evidence="4 11">Belongs to the transaldolase family. Type 2 subfamily.</text>
</comment>
<comment type="subcellular location">
    <subcellularLocation>
        <location evidence="2 11">Cytoplasm</location>
    </subcellularLocation>
</comment>
<accession>A0A1H8J0X7</accession>
<evidence type="ECO:0000256" key="7">
    <source>
        <dbReference type="ARBA" id="ARBA00022679"/>
    </source>
</evidence>
<dbReference type="PROSITE" id="PS01054">
    <property type="entry name" value="TRANSALDOLASE_1"/>
    <property type="match status" value="1"/>
</dbReference>
<proteinExistence type="inferred from homology"/>
<comment type="function">
    <text evidence="1 11">Transaldolase is important for the balance of metabolites in the pentose-phosphate pathway.</text>
</comment>
<evidence type="ECO:0000256" key="3">
    <source>
        <dbReference type="ARBA" id="ARBA00004857"/>
    </source>
</evidence>
<evidence type="ECO:0000256" key="1">
    <source>
        <dbReference type="ARBA" id="ARBA00003518"/>
    </source>
</evidence>
<evidence type="ECO:0000313" key="12">
    <source>
        <dbReference type="EMBL" id="SEN73628.1"/>
    </source>
</evidence>
<evidence type="ECO:0000256" key="11">
    <source>
        <dbReference type="HAMAP-Rule" id="MF_00493"/>
    </source>
</evidence>
<dbReference type="Proteomes" id="UP000199459">
    <property type="component" value="Unassembled WGS sequence"/>
</dbReference>
<dbReference type="HAMAP" id="MF_00493">
    <property type="entry name" value="Transaldolase_2"/>
    <property type="match status" value="1"/>
</dbReference>
<dbReference type="STRING" id="917.SAMN05216326_105118"/>
<evidence type="ECO:0000313" key="13">
    <source>
        <dbReference type="Proteomes" id="UP000199459"/>
    </source>
</evidence>
<comment type="pathway">
    <text evidence="3 11">Carbohydrate degradation; pentose phosphate pathway; D-glyceraldehyde 3-phosphate and beta-D-fructose 6-phosphate from D-ribose 5-phosphate and D-xylulose 5-phosphate (non-oxidative stage): step 2/3.</text>
</comment>
<keyword evidence="9 11" id="KW-0704">Schiff base</keyword>
<evidence type="ECO:0000256" key="8">
    <source>
        <dbReference type="ARBA" id="ARBA00023126"/>
    </source>
</evidence>
<keyword evidence="6 11" id="KW-0963">Cytoplasm</keyword>
<dbReference type="NCBIfam" id="NF002881">
    <property type="entry name" value="PRK03343.1"/>
    <property type="match status" value="1"/>
</dbReference>
<dbReference type="InterPro" id="IPR013785">
    <property type="entry name" value="Aldolase_TIM"/>
</dbReference>
<dbReference type="PROSITE" id="PS00958">
    <property type="entry name" value="TRANSALDOLASE_2"/>
    <property type="match status" value="1"/>
</dbReference>
<evidence type="ECO:0000256" key="6">
    <source>
        <dbReference type="ARBA" id="ARBA00022490"/>
    </source>
</evidence>
<reference evidence="12 13" key="1">
    <citation type="submission" date="2016-10" db="EMBL/GenBank/DDBJ databases">
        <authorList>
            <person name="de Groot N.N."/>
        </authorList>
    </citation>
    <scope>NUCLEOTIDE SEQUENCE [LARGE SCALE GENOMIC DNA]</scope>
    <source>
        <strain evidence="12 13">Nm22</strain>
    </source>
</reference>
<dbReference type="NCBIfam" id="TIGR00876">
    <property type="entry name" value="tal_mycobact"/>
    <property type="match status" value="1"/>
</dbReference>
<name>A0A1H8J0X7_9PROT</name>
<organism evidence="12 13">
    <name type="scientific">Nitrosomonas marina</name>
    <dbReference type="NCBI Taxonomy" id="917"/>
    <lineage>
        <taxon>Bacteria</taxon>
        <taxon>Pseudomonadati</taxon>
        <taxon>Pseudomonadota</taxon>
        <taxon>Betaproteobacteria</taxon>
        <taxon>Nitrosomonadales</taxon>
        <taxon>Nitrosomonadaceae</taxon>
        <taxon>Nitrosomonas</taxon>
    </lineage>
</organism>
<evidence type="ECO:0000256" key="2">
    <source>
        <dbReference type="ARBA" id="ARBA00004496"/>
    </source>
</evidence>
<dbReference type="CDD" id="cd00955">
    <property type="entry name" value="Transaldolase_like"/>
    <property type="match status" value="1"/>
</dbReference>
<dbReference type="SUPFAM" id="SSF51569">
    <property type="entry name" value="Aldolase"/>
    <property type="match status" value="1"/>
</dbReference>
<evidence type="ECO:0000256" key="4">
    <source>
        <dbReference type="ARBA" id="ARBA00008426"/>
    </source>
</evidence>
<keyword evidence="8 11" id="KW-0570">Pentose shunt</keyword>
<evidence type="ECO:0000256" key="9">
    <source>
        <dbReference type="ARBA" id="ARBA00023270"/>
    </source>
</evidence>
<dbReference type="OrthoDB" id="9809101at2"/>
<dbReference type="GO" id="GO:0005975">
    <property type="term" value="P:carbohydrate metabolic process"/>
    <property type="evidence" value="ECO:0007669"/>
    <property type="project" value="InterPro"/>
</dbReference>
<dbReference type="GO" id="GO:0004801">
    <property type="term" value="F:transaldolase activity"/>
    <property type="evidence" value="ECO:0007669"/>
    <property type="project" value="UniProtKB-UniRule"/>
</dbReference>
<dbReference type="PANTHER" id="PTHR10683">
    <property type="entry name" value="TRANSALDOLASE"/>
    <property type="match status" value="1"/>
</dbReference>
<dbReference type="InterPro" id="IPR004732">
    <property type="entry name" value="Transaldolase_2"/>
</dbReference>
<dbReference type="Pfam" id="PF00923">
    <property type="entry name" value="TAL_FSA"/>
    <property type="match status" value="1"/>
</dbReference>